<feature type="transmembrane region" description="Helical" evidence="6">
    <location>
        <begin position="90"/>
        <end position="106"/>
    </location>
</feature>
<dbReference type="GO" id="GO:0022857">
    <property type="term" value="F:transmembrane transporter activity"/>
    <property type="evidence" value="ECO:0007669"/>
    <property type="project" value="InterPro"/>
</dbReference>
<evidence type="ECO:0000256" key="5">
    <source>
        <dbReference type="ARBA" id="ARBA00023136"/>
    </source>
</evidence>
<feature type="domain" description="Major facilitator superfamily (MFS) profile" evidence="7">
    <location>
        <begin position="25"/>
        <end position="489"/>
    </location>
</feature>
<feature type="transmembrane region" description="Helical" evidence="6">
    <location>
        <begin position="437"/>
        <end position="459"/>
    </location>
</feature>
<feature type="transmembrane region" description="Helical" evidence="6">
    <location>
        <begin position="404"/>
        <end position="425"/>
    </location>
</feature>
<proteinExistence type="predicted"/>
<feature type="transmembrane region" description="Helical" evidence="6">
    <location>
        <begin position="63"/>
        <end position="83"/>
    </location>
</feature>
<keyword evidence="2" id="KW-0813">Transport</keyword>
<sequence length="495" mass="54712">MEKTNKIPFEEALNMTGFGKFNYITLLVNVLVILGTVFEIYSVSYVVPMSACDLNTTVYQQGLIASIPMAGIIFTSYIWGYLADIKGRRIIVVWSLFLSFCSSTLACLSPNWIFLFVCKFMSSSALAGTYPLGLTTLSEFTPAHKRATMVAMIGTVFTMSFGLIGLLAIPVSNLTFSYHISFLNINLVPWRLLNFLTTAPAALAAVATYLSYETPKFLLSNGQEEKALEILKRMFEINTGKGREDYQVHSLSLDESRSEDSKGLWGSIKTQTKPLLKLPLLKNTLMLSLMFIIVYFVTNPFYVWLPVVADAVVHTRNSGKTGLNLCETLRYSENRTVVQENQCTLDSSAMLVVFAVTVFLGLLNAVLSSTINYIGKKKLLICVQVISGLAGFCINFSTKWALNGALYLVFLIGILNFGFLCTFSVDMFPTYVKAMAICLTMMIGRGASVIGINVVKSMLAYNCELAFYVFPALAFIGAFTGFMLPGDKKKEEVSP</sequence>
<dbReference type="InterPro" id="IPR011701">
    <property type="entry name" value="MFS"/>
</dbReference>
<evidence type="ECO:0000256" key="1">
    <source>
        <dbReference type="ARBA" id="ARBA00004141"/>
    </source>
</evidence>
<dbReference type="Gene3D" id="1.20.1250.20">
    <property type="entry name" value="MFS general substrate transporter like domains"/>
    <property type="match status" value="1"/>
</dbReference>
<dbReference type="PROSITE" id="PS50850">
    <property type="entry name" value="MFS"/>
    <property type="match status" value="1"/>
</dbReference>
<comment type="subcellular location">
    <subcellularLocation>
        <location evidence="1">Membrane</location>
        <topology evidence="1">Multi-pass membrane protein</topology>
    </subcellularLocation>
</comment>
<name>A0AAV1J4K5_9NEOP</name>
<evidence type="ECO:0000259" key="7">
    <source>
        <dbReference type="PROSITE" id="PS50850"/>
    </source>
</evidence>
<gene>
    <name evidence="8" type="ORF">LNINA_LOCUS3573</name>
</gene>
<dbReference type="SUPFAM" id="SSF103473">
    <property type="entry name" value="MFS general substrate transporter"/>
    <property type="match status" value="1"/>
</dbReference>
<evidence type="ECO:0000313" key="8">
    <source>
        <dbReference type="EMBL" id="CAK1543778.1"/>
    </source>
</evidence>
<protein>
    <recommendedName>
        <fullName evidence="7">Major facilitator superfamily (MFS) profile domain-containing protein</fullName>
    </recommendedName>
</protein>
<feature type="transmembrane region" description="Helical" evidence="6">
    <location>
        <begin position="465"/>
        <end position="484"/>
    </location>
</feature>
<evidence type="ECO:0000313" key="9">
    <source>
        <dbReference type="Proteomes" id="UP001497472"/>
    </source>
</evidence>
<evidence type="ECO:0000256" key="3">
    <source>
        <dbReference type="ARBA" id="ARBA00022692"/>
    </source>
</evidence>
<dbReference type="PANTHER" id="PTHR23511">
    <property type="entry name" value="SYNAPTIC VESICLE GLYCOPROTEIN 2"/>
    <property type="match status" value="1"/>
</dbReference>
<feature type="transmembrane region" description="Helical" evidence="6">
    <location>
        <begin position="285"/>
        <end position="305"/>
    </location>
</feature>
<keyword evidence="9" id="KW-1185">Reference proteome</keyword>
<feature type="transmembrane region" description="Helical" evidence="6">
    <location>
        <begin position="348"/>
        <end position="367"/>
    </location>
</feature>
<dbReference type="InterPro" id="IPR020846">
    <property type="entry name" value="MFS_dom"/>
</dbReference>
<dbReference type="Proteomes" id="UP001497472">
    <property type="component" value="Unassembled WGS sequence"/>
</dbReference>
<dbReference type="AlphaFoldDB" id="A0AAV1J4K5"/>
<dbReference type="EMBL" id="CAVLEF010000005">
    <property type="protein sequence ID" value="CAK1543778.1"/>
    <property type="molecule type" value="Genomic_DNA"/>
</dbReference>
<dbReference type="PANTHER" id="PTHR23511:SF35">
    <property type="entry name" value="MAJOR FACILITATOR SUPERFAMILY (MFS) PROFILE DOMAIN-CONTAINING PROTEIN"/>
    <property type="match status" value="1"/>
</dbReference>
<keyword evidence="5 6" id="KW-0472">Membrane</keyword>
<keyword evidence="3 6" id="KW-0812">Transmembrane</keyword>
<evidence type="ECO:0000256" key="2">
    <source>
        <dbReference type="ARBA" id="ARBA00022448"/>
    </source>
</evidence>
<dbReference type="GO" id="GO:0016020">
    <property type="term" value="C:membrane"/>
    <property type="evidence" value="ECO:0007669"/>
    <property type="project" value="UniProtKB-SubCell"/>
</dbReference>
<feature type="transmembrane region" description="Helical" evidence="6">
    <location>
        <begin position="192"/>
        <end position="212"/>
    </location>
</feature>
<accession>A0AAV1J4K5</accession>
<keyword evidence="4 6" id="KW-1133">Transmembrane helix</keyword>
<evidence type="ECO:0000256" key="4">
    <source>
        <dbReference type="ARBA" id="ARBA00022989"/>
    </source>
</evidence>
<dbReference type="Pfam" id="PF07690">
    <property type="entry name" value="MFS_1"/>
    <property type="match status" value="1"/>
</dbReference>
<feature type="transmembrane region" description="Helical" evidence="6">
    <location>
        <begin position="21"/>
        <end position="43"/>
    </location>
</feature>
<comment type="caution">
    <text evidence="8">The sequence shown here is derived from an EMBL/GenBank/DDBJ whole genome shotgun (WGS) entry which is preliminary data.</text>
</comment>
<dbReference type="InterPro" id="IPR036259">
    <property type="entry name" value="MFS_trans_sf"/>
</dbReference>
<feature type="transmembrane region" description="Helical" evidence="6">
    <location>
        <begin position="379"/>
        <end position="398"/>
    </location>
</feature>
<feature type="transmembrane region" description="Helical" evidence="6">
    <location>
        <begin position="149"/>
        <end position="172"/>
    </location>
</feature>
<evidence type="ECO:0000256" key="6">
    <source>
        <dbReference type="SAM" id="Phobius"/>
    </source>
</evidence>
<organism evidence="8 9">
    <name type="scientific">Leptosia nina</name>
    <dbReference type="NCBI Taxonomy" id="320188"/>
    <lineage>
        <taxon>Eukaryota</taxon>
        <taxon>Metazoa</taxon>
        <taxon>Ecdysozoa</taxon>
        <taxon>Arthropoda</taxon>
        <taxon>Hexapoda</taxon>
        <taxon>Insecta</taxon>
        <taxon>Pterygota</taxon>
        <taxon>Neoptera</taxon>
        <taxon>Endopterygota</taxon>
        <taxon>Lepidoptera</taxon>
        <taxon>Glossata</taxon>
        <taxon>Ditrysia</taxon>
        <taxon>Papilionoidea</taxon>
        <taxon>Pieridae</taxon>
        <taxon>Pierinae</taxon>
        <taxon>Leptosia</taxon>
    </lineage>
</organism>
<reference evidence="8 9" key="1">
    <citation type="submission" date="2023-11" db="EMBL/GenBank/DDBJ databases">
        <authorList>
            <person name="Okamura Y."/>
        </authorList>
    </citation>
    <scope>NUCLEOTIDE SEQUENCE [LARGE SCALE GENOMIC DNA]</scope>
</reference>